<organism evidence="1 2">
    <name type="scientific">Mycena albidolilacea</name>
    <dbReference type="NCBI Taxonomy" id="1033008"/>
    <lineage>
        <taxon>Eukaryota</taxon>
        <taxon>Fungi</taxon>
        <taxon>Dikarya</taxon>
        <taxon>Basidiomycota</taxon>
        <taxon>Agaricomycotina</taxon>
        <taxon>Agaricomycetes</taxon>
        <taxon>Agaricomycetidae</taxon>
        <taxon>Agaricales</taxon>
        <taxon>Marasmiineae</taxon>
        <taxon>Mycenaceae</taxon>
        <taxon>Mycena</taxon>
    </lineage>
</organism>
<name>A0AAD6ZMB1_9AGAR</name>
<reference evidence="1" key="1">
    <citation type="submission" date="2023-03" db="EMBL/GenBank/DDBJ databases">
        <title>Massive genome expansion in bonnet fungi (Mycena s.s.) driven by repeated elements and novel gene families across ecological guilds.</title>
        <authorList>
            <consortium name="Lawrence Berkeley National Laboratory"/>
            <person name="Harder C.B."/>
            <person name="Miyauchi S."/>
            <person name="Viragh M."/>
            <person name="Kuo A."/>
            <person name="Thoen E."/>
            <person name="Andreopoulos B."/>
            <person name="Lu D."/>
            <person name="Skrede I."/>
            <person name="Drula E."/>
            <person name="Henrissat B."/>
            <person name="Morin E."/>
            <person name="Kohler A."/>
            <person name="Barry K."/>
            <person name="LaButti K."/>
            <person name="Morin E."/>
            <person name="Salamov A."/>
            <person name="Lipzen A."/>
            <person name="Mereny Z."/>
            <person name="Hegedus B."/>
            <person name="Baldrian P."/>
            <person name="Stursova M."/>
            <person name="Weitz H."/>
            <person name="Taylor A."/>
            <person name="Grigoriev I.V."/>
            <person name="Nagy L.G."/>
            <person name="Martin F."/>
            <person name="Kauserud H."/>
        </authorList>
    </citation>
    <scope>NUCLEOTIDE SEQUENCE</scope>
    <source>
        <strain evidence="1">CBHHK002</strain>
    </source>
</reference>
<sequence>MICHLMEFAGFPGLTFTPGQMTTATQFSSSLCPHIDLPSLISNVVHAAVFTDSQRVFEVVGHSMLNIVICVITKLSNQWGNKGNDSNESCLDNLYEVKKWVPQVAFFEGAMSQFNANLIAPTPYLSAQLQTPMEHDFIEDIE</sequence>
<dbReference type="Proteomes" id="UP001218218">
    <property type="component" value="Unassembled WGS sequence"/>
</dbReference>
<proteinExistence type="predicted"/>
<dbReference type="EMBL" id="JARIHO010000038">
    <property type="protein sequence ID" value="KAJ7328754.1"/>
    <property type="molecule type" value="Genomic_DNA"/>
</dbReference>
<evidence type="ECO:0000313" key="2">
    <source>
        <dbReference type="Proteomes" id="UP001218218"/>
    </source>
</evidence>
<keyword evidence="2" id="KW-1185">Reference proteome</keyword>
<accession>A0AAD6ZMB1</accession>
<comment type="caution">
    <text evidence="1">The sequence shown here is derived from an EMBL/GenBank/DDBJ whole genome shotgun (WGS) entry which is preliminary data.</text>
</comment>
<protein>
    <submittedName>
        <fullName evidence="1">Uncharacterized protein</fullName>
    </submittedName>
</protein>
<gene>
    <name evidence="1" type="ORF">DFH08DRAFT_815527</name>
</gene>
<dbReference type="AlphaFoldDB" id="A0AAD6ZMB1"/>
<evidence type="ECO:0000313" key="1">
    <source>
        <dbReference type="EMBL" id="KAJ7328754.1"/>
    </source>
</evidence>